<evidence type="ECO:0000259" key="4">
    <source>
        <dbReference type="PROSITE" id="PS51344"/>
    </source>
</evidence>
<keyword evidence="6" id="KW-1185">Reference proteome</keyword>
<dbReference type="InterPro" id="IPR002853">
    <property type="entry name" value="TFIIE_asu"/>
</dbReference>
<dbReference type="Pfam" id="PF02002">
    <property type="entry name" value="TFIIE_alpha"/>
    <property type="match status" value="1"/>
</dbReference>
<keyword evidence="2" id="KW-0804">Transcription</keyword>
<dbReference type="InterPro" id="IPR024550">
    <property type="entry name" value="TFIIEa/SarR/Rpc3_HTH_dom"/>
</dbReference>
<evidence type="ECO:0000256" key="1">
    <source>
        <dbReference type="ARBA" id="ARBA00023015"/>
    </source>
</evidence>
<feature type="domain" description="HTH TFE/IIEalpha-type" evidence="4">
    <location>
        <begin position="7"/>
        <end position="139"/>
    </location>
</feature>
<evidence type="ECO:0000256" key="3">
    <source>
        <dbReference type="SAM" id="MobiDB-lite"/>
    </source>
</evidence>
<dbReference type="SUPFAM" id="SSF46785">
    <property type="entry name" value="Winged helix' DNA-binding domain"/>
    <property type="match status" value="1"/>
</dbReference>
<reference evidence="5 6" key="1">
    <citation type="journal article" date="2021" name="Comput. Struct. Biotechnol. J.">
        <title>De novo genome assembly of the potent medicinal plant Rehmannia glutinosa using nanopore technology.</title>
        <authorList>
            <person name="Ma L."/>
            <person name="Dong C."/>
            <person name="Song C."/>
            <person name="Wang X."/>
            <person name="Zheng X."/>
            <person name="Niu Y."/>
            <person name="Chen S."/>
            <person name="Feng W."/>
        </authorList>
    </citation>
    <scope>NUCLEOTIDE SEQUENCE [LARGE SCALE GENOMIC DNA]</scope>
    <source>
        <strain evidence="5">DH-2019</strain>
    </source>
</reference>
<dbReference type="Proteomes" id="UP001318860">
    <property type="component" value="Unassembled WGS sequence"/>
</dbReference>
<accession>A0ABR0W8T2</accession>
<evidence type="ECO:0000313" key="5">
    <source>
        <dbReference type="EMBL" id="KAK6142489.1"/>
    </source>
</evidence>
<name>A0ABR0W8T2_REHGL</name>
<feature type="compositionally biased region" description="Acidic residues" evidence="3">
    <location>
        <begin position="470"/>
        <end position="482"/>
    </location>
</feature>
<evidence type="ECO:0000313" key="6">
    <source>
        <dbReference type="Proteomes" id="UP001318860"/>
    </source>
</evidence>
<comment type="caution">
    <text evidence="5">The sequence shown here is derived from an EMBL/GenBank/DDBJ whole genome shotgun (WGS) entry which is preliminary data.</text>
</comment>
<feature type="compositionally biased region" description="Polar residues" evidence="3">
    <location>
        <begin position="444"/>
        <end position="458"/>
    </location>
</feature>
<sequence>MASIEPFNRLVKLAARAFYDDITTKSENQTKAGRSDNRGIAVVILDALTRRQWVREEDLAKDLKLHTKQLRRILRFFEEEKLVTRDHRKETSKGAKIYNAAVAATVDGKKNGREGDDKLKMHTQSYCCLDYAQIYDVVRYRLQRMKKKLKDELESKNTVQEYICPNCSKSDEYFHCESCNGVLVAESDKLAGQELGDGDDNASRRRHDKLKDMLTKMEDLNSLKLGKLGDKSTIGFSVHNVVIARPLGCQYVLSLIIEACLVLAFVLGNFCEQIKPLMDQLGRVKDLPAPEFGNLQAWELRANAAGRAANGDSANDPSQSLHGLGFGGTPMPYVGETKVEVAFSGADENEDVKSANTNTPMKVLPPWMIKEGMNLTKEQRGETRPAAKMGGTATASELPDDKKSATVNEDTKNVTDEYIKAYYAAVLVRQREQEETVKKEEESPNTGIPNEVYNTPSERQVGMKSKRDADDEGDDEEWEEGPPAEMMKRGGGTAYDREREFQFERREGYAKKTLHPFSMLFCNGMSIGDWGALAEGSYSLKRASSFEAWSSEELGAKYEVIVRRQPVMGPYAAGPLGKYPFFFFFVDPEYPHT</sequence>
<evidence type="ECO:0000256" key="2">
    <source>
        <dbReference type="ARBA" id="ARBA00023163"/>
    </source>
</evidence>
<dbReference type="InterPro" id="IPR036390">
    <property type="entry name" value="WH_DNA-bd_sf"/>
</dbReference>
<dbReference type="PANTHER" id="PTHR13097">
    <property type="entry name" value="TRANSCRIPTION INITIATION FACTOR IIE, ALPHA SUBUNIT"/>
    <property type="match status" value="1"/>
</dbReference>
<dbReference type="InterPro" id="IPR017919">
    <property type="entry name" value="TFIIE/TFIIEa_HTH"/>
</dbReference>
<dbReference type="InterPro" id="IPR039997">
    <property type="entry name" value="TFE"/>
</dbReference>
<dbReference type="PROSITE" id="PS51344">
    <property type="entry name" value="HTH_TFE_IIE"/>
    <property type="match status" value="1"/>
</dbReference>
<keyword evidence="1" id="KW-0805">Transcription regulation</keyword>
<dbReference type="PANTHER" id="PTHR13097:SF7">
    <property type="entry name" value="GENERAL TRANSCRIPTION FACTOR IIE SUBUNIT 1"/>
    <property type="match status" value="1"/>
</dbReference>
<feature type="region of interest" description="Disordered" evidence="3">
    <location>
        <begin position="434"/>
        <end position="491"/>
    </location>
</feature>
<dbReference type="EMBL" id="JABTTQ020000013">
    <property type="protein sequence ID" value="KAK6142489.1"/>
    <property type="molecule type" value="Genomic_DNA"/>
</dbReference>
<feature type="region of interest" description="Disordered" evidence="3">
    <location>
        <begin position="379"/>
        <end position="403"/>
    </location>
</feature>
<gene>
    <name evidence="5" type="ORF">DH2020_022837</name>
</gene>
<protein>
    <recommendedName>
        <fullName evidence="4">HTH TFE/IIEalpha-type domain-containing protein</fullName>
    </recommendedName>
</protein>
<organism evidence="5 6">
    <name type="scientific">Rehmannia glutinosa</name>
    <name type="common">Chinese foxglove</name>
    <dbReference type="NCBI Taxonomy" id="99300"/>
    <lineage>
        <taxon>Eukaryota</taxon>
        <taxon>Viridiplantae</taxon>
        <taxon>Streptophyta</taxon>
        <taxon>Embryophyta</taxon>
        <taxon>Tracheophyta</taxon>
        <taxon>Spermatophyta</taxon>
        <taxon>Magnoliopsida</taxon>
        <taxon>eudicotyledons</taxon>
        <taxon>Gunneridae</taxon>
        <taxon>Pentapetalae</taxon>
        <taxon>asterids</taxon>
        <taxon>lamiids</taxon>
        <taxon>Lamiales</taxon>
        <taxon>Orobanchaceae</taxon>
        <taxon>Rehmannieae</taxon>
        <taxon>Rehmannia</taxon>
    </lineage>
</organism>
<dbReference type="SMART" id="SM00531">
    <property type="entry name" value="TFIIE"/>
    <property type="match status" value="1"/>
</dbReference>
<proteinExistence type="predicted"/>